<reference evidence="1" key="1">
    <citation type="submission" date="2021-03" db="EMBL/GenBank/DDBJ databases">
        <title>Molecular epidemiology and mechanisms of colistin and carbapenem resistance in Enterobacteriaceae from clinical isolates, the environment and porcine samples in Pretoria, South Africa.</title>
        <authorList>
            <person name="Bogoshi D."/>
            <person name="Mbelle N.M."/>
            <person name="Naidoo V."/>
            <person name="Osei Sekyere J."/>
        </authorList>
    </citation>
    <scope>NUCLEOTIDE SEQUENCE</scope>
    <source>
        <strain evidence="1">C052</strain>
    </source>
</reference>
<sequence>MINSFLTQGIAAGGDGNDSYHIRRYEWLDHADDLYLTERYFDRKEKSVKTRKYLNPIYIQNNHKFQAKVVIKEPTTNKAESL</sequence>
<comment type="caution">
    <text evidence="1">The sequence shown here is derived from an EMBL/GenBank/DDBJ whole genome shotgun (WGS) entry which is preliminary data.</text>
</comment>
<accession>A0A939NG77</accession>
<dbReference type="AlphaFoldDB" id="A0A939NG77"/>
<dbReference type="Proteomes" id="UP000664477">
    <property type="component" value="Unassembled WGS sequence"/>
</dbReference>
<evidence type="ECO:0000313" key="1">
    <source>
        <dbReference type="EMBL" id="MBO1916146.1"/>
    </source>
</evidence>
<gene>
    <name evidence="1" type="ORF">J4727_08915</name>
</gene>
<evidence type="ECO:0000313" key="2">
    <source>
        <dbReference type="Proteomes" id="UP000664477"/>
    </source>
</evidence>
<name>A0A939NG77_PRORE</name>
<proteinExistence type="predicted"/>
<dbReference type="EMBL" id="JAGETQ010000037">
    <property type="protein sequence ID" value="MBO1916146.1"/>
    <property type="molecule type" value="Genomic_DNA"/>
</dbReference>
<protein>
    <submittedName>
        <fullName evidence="1">Uncharacterized protein</fullName>
    </submittedName>
</protein>
<organism evidence="1 2">
    <name type="scientific">Providencia rettgeri</name>
    <dbReference type="NCBI Taxonomy" id="587"/>
    <lineage>
        <taxon>Bacteria</taxon>
        <taxon>Pseudomonadati</taxon>
        <taxon>Pseudomonadota</taxon>
        <taxon>Gammaproteobacteria</taxon>
        <taxon>Enterobacterales</taxon>
        <taxon>Morganellaceae</taxon>
        <taxon>Providencia</taxon>
    </lineage>
</organism>